<name>A0A330LKH4_9GAMM</name>
<dbReference type="OrthoDB" id="6397215at2"/>
<feature type="domain" description="O-antigen ligase-related" evidence="6">
    <location>
        <begin position="203"/>
        <end position="348"/>
    </location>
</feature>
<dbReference type="KEGG" id="mya:MORIYA_0862"/>
<dbReference type="InterPro" id="IPR007016">
    <property type="entry name" value="O-antigen_ligase-rel_domated"/>
</dbReference>
<keyword evidence="8" id="KW-1185">Reference proteome</keyword>
<protein>
    <recommendedName>
        <fullName evidence="6">O-antigen ligase-related domain-containing protein</fullName>
    </recommendedName>
</protein>
<evidence type="ECO:0000256" key="2">
    <source>
        <dbReference type="ARBA" id="ARBA00022692"/>
    </source>
</evidence>
<evidence type="ECO:0000256" key="4">
    <source>
        <dbReference type="ARBA" id="ARBA00023136"/>
    </source>
</evidence>
<keyword evidence="2 5" id="KW-0812">Transmembrane</keyword>
<dbReference type="Pfam" id="PF04932">
    <property type="entry name" value="Wzy_C"/>
    <property type="match status" value="1"/>
</dbReference>
<dbReference type="AlphaFoldDB" id="A0A330LKH4"/>
<feature type="transmembrane region" description="Helical" evidence="5">
    <location>
        <begin position="52"/>
        <end position="69"/>
    </location>
</feature>
<feature type="transmembrane region" description="Helical" evidence="5">
    <location>
        <begin position="235"/>
        <end position="255"/>
    </location>
</feature>
<evidence type="ECO:0000256" key="5">
    <source>
        <dbReference type="SAM" id="Phobius"/>
    </source>
</evidence>
<feature type="transmembrane region" description="Helical" evidence="5">
    <location>
        <begin position="387"/>
        <end position="404"/>
    </location>
</feature>
<evidence type="ECO:0000259" key="6">
    <source>
        <dbReference type="Pfam" id="PF04932"/>
    </source>
</evidence>
<keyword evidence="3 5" id="KW-1133">Transmembrane helix</keyword>
<comment type="subcellular location">
    <subcellularLocation>
        <location evidence="1">Membrane</location>
        <topology evidence="1">Multi-pass membrane protein</topology>
    </subcellularLocation>
</comment>
<feature type="transmembrane region" description="Helical" evidence="5">
    <location>
        <begin position="137"/>
        <end position="154"/>
    </location>
</feature>
<keyword evidence="4 5" id="KW-0472">Membrane</keyword>
<dbReference type="GO" id="GO:0016020">
    <property type="term" value="C:membrane"/>
    <property type="evidence" value="ECO:0007669"/>
    <property type="project" value="UniProtKB-SubCell"/>
</dbReference>
<feature type="transmembrane region" description="Helical" evidence="5">
    <location>
        <begin position="336"/>
        <end position="356"/>
    </location>
</feature>
<evidence type="ECO:0000256" key="1">
    <source>
        <dbReference type="ARBA" id="ARBA00004141"/>
    </source>
</evidence>
<evidence type="ECO:0000313" key="7">
    <source>
        <dbReference type="EMBL" id="SQD77340.1"/>
    </source>
</evidence>
<feature type="transmembrane region" description="Helical" evidence="5">
    <location>
        <begin position="202"/>
        <end position="229"/>
    </location>
</feature>
<feature type="transmembrane region" description="Helical" evidence="5">
    <location>
        <begin position="174"/>
        <end position="190"/>
    </location>
</feature>
<sequence length="418" mass="47629">MNVFMWLEKYGLLLMLLFCLGVFAPDFSNKMSAVDHELDVLTNSLAQSNTFKQVFWIFVFMFFSFRFLINTEINKLKPVIIYKTFFLMVICAVALMSASWSNYPFISMKRAIFQVLFCISLSVGLCFSYYHKSIELNLKLAVIICILMVLLAVLQGIGLNESLQLAGYSKSKNTMGVNLVVLIVISHMWTKSFNINSKFLNGMLVLLFMLLLLTQSKTSIVLCVIYILMTQLSLFKIKLITSSLAVIFFSVFILIPGISYHINDYQHIALYVDDDFLTGRGVIWDALYYDLGFFDAITLGYGYGSYFGVGVIPFVFDDKYSFLQYVSSAHNGYLQLLLQFGVVGSLFIFIFLIVSMLKSENKYLHAALIIPILHNITESSIFRDVNIAWFLMVVIIISSGIYQVRHEVNNECELINGT</sequence>
<reference evidence="8" key="1">
    <citation type="submission" date="2018-05" db="EMBL/GenBank/DDBJ databases">
        <authorList>
            <person name="Cea G.-C."/>
            <person name="William W."/>
        </authorList>
    </citation>
    <scope>NUCLEOTIDE SEQUENCE [LARGE SCALE GENOMIC DNA]</scope>
    <source>
        <strain evidence="8">DB21MT 5</strain>
    </source>
</reference>
<gene>
    <name evidence="7" type="ORF">MORIYA_0862</name>
</gene>
<accession>A0A330LKH4</accession>
<proteinExistence type="predicted"/>
<dbReference type="Proteomes" id="UP000250163">
    <property type="component" value="Chromosome MORIYA"/>
</dbReference>
<feature type="transmembrane region" description="Helical" evidence="5">
    <location>
        <begin position="112"/>
        <end position="130"/>
    </location>
</feature>
<feature type="transmembrane region" description="Helical" evidence="5">
    <location>
        <begin position="81"/>
        <end position="100"/>
    </location>
</feature>
<feature type="transmembrane region" description="Helical" evidence="5">
    <location>
        <begin position="293"/>
        <end position="316"/>
    </location>
</feature>
<organism evidence="7 8">
    <name type="scientific">Moritella yayanosii</name>
    <dbReference type="NCBI Taxonomy" id="69539"/>
    <lineage>
        <taxon>Bacteria</taxon>
        <taxon>Pseudomonadati</taxon>
        <taxon>Pseudomonadota</taxon>
        <taxon>Gammaproteobacteria</taxon>
        <taxon>Alteromonadales</taxon>
        <taxon>Moritellaceae</taxon>
        <taxon>Moritella</taxon>
    </lineage>
</organism>
<evidence type="ECO:0000256" key="3">
    <source>
        <dbReference type="ARBA" id="ARBA00022989"/>
    </source>
</evidence>
<dbReference type="EMBL" id="LS483250">
    <property type="protein sequence ID" value="SQD77340.1"/>
    <property type="molecule type" value="Genomic_DNA"/>
</dbReference>
<dbReference type="RefSeq" id="WP_112712908.1">
    <property type="nucleotide sequence ID" value="NZ_LS483250.1"/>
</dbReference>
<evidence type="ECO:0000313" key="8">
    <source>
        <dbReference type="Proteomes" id="UP000250163"/>
    </source>
</evidence>